<dbReference type="InterPro" id="IPR016064">
    <property type="entry name" value="NAD/diacylglycerol_kinase_sf"/>
</dbReference>
<feature type="domain" description="DAGKc" evidence="1">
    <location>
        <begin position="36"/>
        <end position="121"/>
    </location>
</feature>
<proteinExistence type="predicted"/>
<evidence type="ECO:0000313" key="2">
    <source>
        <dbReference type="EMBL" id="NMJ41428.1"/>
    </source>
</evidence>
<dbReference type="Proteomes" id="UP000548582">
    <property type="component" value="Unassembled WGS sequence"/>
</dbReference>
<dbReference type="EMBL" id="JABBKX010000002">
    <property type="protein sequence ID" value="NMJ41428.1"/>
    <property type="molecule type" value="Genomic_DNA"/>
</dbReference>
<dbReference type="InterPro" id="IPR001206">
    <property type="entry name" value="Diacylglycerol_kinase_cat_dom"/>
</dbReference>
<dbReference type="AlphaFoldDB" id="A0A848EDN8"/>
<dbReference type="RefSeq" id="WP_170053628.1">
    <property type="nucleotide sequence ID" value="NZ_JABBKX010000002.1"/>
</dbReference>
<accession>A0A848EDN8</accession>
<dbReference type="PROSITE" id="PS50146">
    <property type="entry name" value="DAGK"/>
    <property type="match status" value="1"/>
</dbReference>
<name>A0A848EDN8_9PROT</name>
<organism evidence="2 3">
    <name type="scientific">Neoroseomonas marina</name>
    <dbReference type="NCBI Taxonomy" id="1232220"/>
    <lineage>
        <taxon>Bacteria</taxon>
        <taxon>Pseudomonadati</taxon>
        <taxon>Pseudomonadota</taxon>
        <taxon>Alphaproteobacteria</taxon>
        <taxon>Acetobacterales</taxon>
        <taxon>Acetobacteraceae</taxon>
        <taxon>Neoroseomonas</taxon>
    </lineage>
</organism>
<evidence type="ECO:0000259" key="1">
    <source>
        <dbReference type="PROSITE" id="PS50146"/>
    </source>
</evidence>
<sequence length="287" mass="31121">MEITVLHNAEAGNGAWPRERVLALCRELKLEPAYIDARDPAAGAKLRAARGIVAVVGGDGTVAKAVARLDRKAVTMLIVPTGGANNVARSLGVHAEPVTAFRSVGDGNCVALHIGKLTTEERVLQFVEAVGTGVLVSLVSAKGQNDDSEAKRQAGRARLVDALAEGRPLRARIRIDGKPLDEPILAFEATNIAMIGPNLPLALRAPRPPRHMVACWLREEHRAVMHEWLQNPDPEHSPLQAVAARRIEIDLEGHSLRVDDRLCDVTGSIRLRLRRRPIDVLVPKVLP</sequence>
<dbReference type="InterPro" id="IPR017438">
    <property type="entry name" value="ATP-NAD_kinase_N"/>
</dbReference>
<reference evidence="2 3" key="1">
    <citation type="submission" date="2020-03" db="EMBL/GenBank/DDBJ databases">
        <authorList>
            <person name="Sun Q."/>
        </authorList>
    </citation>
    <scope>NUCLEOTIDE SEQUENCE [LARGE SCALE GENOMIC DNA]</scope>
    <source>
        <strain evidence="2 3">JC162</strain>
    </source>
</reference>
<dbReference type="Gene3D" id="3.40.50.10330">
    <property type="entry name" value="Probable inorganic polyphosphate/atp-NAD kinase, domain 1"/>
    <property type="match status" value="1"/>
</dbReference>
<dbReference type="Gene3D" id="2.60.200.40">
    <property type="match status" value="1"/>
</dbReference>
<dbReference type="Pfam" id="PF00781">
    <property type="entry name" value="DAGK_cat"/>
    <property type="match status" value="1"/>
</dbReference>
<evidence type="ECO:0000313" key="3">
    <source>
        <dbReference type="Proteomes" id="UP000548582"/>
    </source>
</evidence>
<comment type="caution">
    <text evidence="2">The sequence shown here is derived from an EMBL/GenBank/DDBJ whole genome shotgun (WGS) entry which is preliminary data.</text>
</comment>
<gene>
    <name evidence="2" type="ORF">GWK16_09270</name>
</gene>
<keyword evidence="3" id="KW-1185">Reference proteome</keyword>
<dbReference type="SUPFAM" id="SSF111331">
    <property type="entry name" value="NAD kinase/diacylglycerol kinase-like"/>
    <property type="match status" value="1"/>
</dbReference>
<dbReference type="GO" id="GO:0016301">
    <property type="term" value="F:kinase activity"/>
    <property type="evidence" value="ECO:0007669"/>
    <property type="project" value="InterPro"/>
</dbReference>
<protein>
    <recommendedName>
        <fullName evidence="1">DAGKc domain-containing protein</fullName>
    </recommendedName>
</protein>